<proteinExistence type="predicted"/>
<dbReference type="AlphaFoldDB" id="A0A949NHQ9"/>
<evidence type="ECO:0000259" key="2">
    <source>
        <dbReference type="Pfam" id="PF00899"/>
    </source>
</evidence>
<evidence type="ECO:0000313" key="4">
    <source>
        <dbReference type="Proteomes" id="UP000712157"/>
    </source>
</evidence>
<dbReference type="CDD" id="cd00757">
    <property type="entry name" value="ThiF_MoeB_HesA_family"/>
    <property type="match status" value="1"/>
</dbReference>
<protein>
    <submittedName>
        <fullName evidence="3">HesA/MoeB/ThiF family protein</fullName>
    </submittedName>
</protein>
<keyword evidence="1" id="KW-0472">Membrane</keyword>
<keyword evidence="1" id="KW-0812">Transmembrane</keyword>
<dbReference type="GO" id="GO:0016779">
    <property type="term" value="F:nucleotidyltransferase activity"/>
    <property type="evidence" value="ECO:0007669"/>
    <property type="project" value="TreeGrafter"/>
</dbReference>
<dbReference type="EMBL" id="JAHQCW010000010">
    <property type="protein sequence ID" value="MBU9736515.1"/>
    <property type="molecule type" value="Genomic_DNA"/>
</dbReference>
<keyword evidence="1" id="KW-1133">Transmembrane helix</keyword>
<sequence length="245" mass="26375">MQRYNRQEKLKYLQGGGQKKLFAASVLLAGAGGLGCSVLPGLAGAGIGRIGIVDDDRITFDNLNRQFLYTPADVGRQKTEAAAAWLARFSPDIRSEIYTHRLTRENADLVEDFDLVVAAVDNIETRQLLNEACVRRGIPLIDGGICGWGGSLFYVKPGGGPCLACLYPQADKTDTEPAAFGTMAGIIGMAQAQMAVLALTGHTEGFEGKYIWFDGVRMEFHHTVIKPQSGCAICGEYAKEQAGNV</sequence>
<feature type="domain" description="THIF-type NAD/FAD binding fold" evidence="2">
    <location>
        <begin position="4"/>
        <end position="231"/>
    </location>
</feature>
<reference evidence="3" key="1">
    <citation type="submission" date="2021-06" db="EMBL/GenBank/DDBJ databases">
        <title>Description of novel taxa of the family Lachnospiraceae.</title>
        <authorList>
            <person name="Chaplin A.V."/>
            <person name="Sokolova S.R."/>
            <person name="Pikina A.P."/>
            <person name="Korzhanova M."/>
            <person name="Belova V."/>
            <person name="Korostin D."/>
            <person name="Efimov B.A."/>
        </authorList>
    </citation>
    <scope>NUCLEOTIDE SEQUENCE</scope>
    <source>
        <strain evidence="3">ASD5720</strain>
    </source>
</reference>
<keyword evidence="4" id="KW-1185">Reference proteome</keyword>
<dbReference type="GO" id="GO:0004792">
    <property type="term" value="F:thiosulfate-cyanide sulfurtransferase activity"/>
    <property type="evidence" value="ECO:0007669"/>
    <property type="project" value="TreeGrafter"/>
</dbReference>
<dbReference type="InterPro" id="IPR035985">
    <property type="entry name" value="Ubiquitin-activating_enz"/>
</dbReference>
<dbReference type="InterPro" id="IPR045886">
    <property type="entry name" value="ThiF/MoeB/HesA"/>
</dbReference>
<comment type="caution">
    <text evidence="3">The sequence shown here is derived from an EMBL/GenBank/DDBJ whole genome shotgun (WGS) entry which is preliminary data.</text>
</comment>
<accession>A0A949NHQ9</accession>
<dbReference type="GO" id="GO:0008641">
    <property type="term" value="F:ubiquitin-like modifier activating enzyme activity"/>
    <property type="evidence" value="ECO:0007669"/>
    <property type="project" value="InterPro"/>
</dbReference>
<dbReference type="PANTHER" id="PTHR10953">
    <property type="entry name" value="UBIQUITIN-ACTIVATING ENZYME E1"/>
    <property type="match status" value="1"/>
</dbReference>
<name>A0A949NHQ9_9FIRM</name>
<evidence type="ECO:0000256" key="1">
    <source>
        <dbReference type="SAM" id="Phobius"/>
    </source>
</evidence>
<dbReference type="Pfam" id="PF00899">
    <property type="entry name" value="ThiF"/>
    <property type="match status" value="1"/>
</dbReference>
<feature type="transmembrane region" description="Helical" evidence="1">
    <location>
        <begin position="21"/>
        <end position="43"/>
    </location>
</feature>
<dbReference type="Proteomes" id="UP000712157">
    <property type="component" value="Unassembled WGS sequence"/>
</dbReference>
<dbReference type="RefSeq" id="WP_238721348.1">
    <property type="nucleotide sequence ID" value="NZ_JAHQCW010000010.1"/>
</dbReference>
<evidence type="ECO:0000313" key="3">
    <source>
        <dbReference type="EMBL" id="MBU9736515.1"/>
    </source>
</evidence>
<organism evidence="3 4">
    <name type="scientific">Diplocloster agilis</name>
    <dbReference type="NCBI Taxonomy" id="2850323"/>
    <lineage>
        <taxon>Bacteria</taxon>
        <taxon>Bacillati</taxon>
        <taxon>Bacillota</taxon>
        <taxon>Clostridia</taxon>
        <taxon>Lachnospirales</taxon>
        <taxon>Lachnospiraceae</taxon>
        <taxon>Diplocloster</taxon>
    </lineage>
</organism>
<dbReference type="Gene3D" id="3.40.50.720">
    <property type="entry name" value="NAD(P)-binding Rossmann-like Domain"/>
    <property type="match status" value="1"/>
</dbReference>
<gene>
    <name evidence="3" type="ORF">KTH89_08195</name>
</gene>
<dbReference type="InterPro" id="IPR000594">
    <property type="entry name" value="ThiF_NAD_FAD-bd"/>
</dbReference>
<dbReference type="GO" id="GO:0005737">
    <property type="term" value="C:cytoplasm"/>
    <property type="evidence" value="ECO:0007669"/>
    <property type="project" value="TreeGrafter"/>
</dbReference>
<dbReference type="PANTHER" id="PTHR10953:SF102">
    <property type="entry name" value="ADENYLYLTRANSFERASE AND SULFURTRANSFERASE MOCS3"/>
    <property type="match status" value="1"/>
</dbReference>
<dbReference type="SUPFAM" id="SSF69572">
    <property type="entry name" value="Activating enzymes of the ubiquitin-like proteins"/>
    <property type="match status" value="1"/>
</dbReference>